<dbReference type="PANTHER" id="PTHR46641">
    <property type="entry name" value="FMRFAMIDE RECEPTOR-RELATED"/>
    <property type="match status" value="1"/>
</dbReference>
<evidence type="ECO:0000256" key="3">
    <source>
        <dbReference type="ARBA" id="ARBA00022989"/>
    </source>
</evidence>
<accession>A0ABM0JCL8</accession>
<dbReference type="Proteomes" id="UP000694888">
    <property type="component" value="Unplaced"/>
</dbReference>
<keyword evidence="4 5" id="KW-0472">Membrane</keyword>
<organism evidence="7 8">
    <name type="scientific">Aplysia californica</name>
    <name type="common">California sea hare</name>
    <dbReference type="NCBI Taxonomy" id="6500"/>
    <lineage>
        <taxon>Eukaryota</taxon>
        <taxon>Metazoa</taxon>
        <taxon>Spiralia</taxon>
        <taxon>Lophotrochozoa</taxon>
        <taxon>Mollusca</taxon>
        <taxon>Gastropoda</taxon>
        <taxon>Heterobranchia</taxon>
        <taxon>Euthyneura</taxon>
        <taxon>Tectipleura</taxon>
        <taxon>Aplysiida</taxon>
        <taxon>Aplysioidea</taxon>
        <taxon>Aplysiidae</taxon>
        <taxon>Aplysia</taxon>
    </lineage>
</organism>
<evidence type="ECO:0000259" key="6">
    <source>
        <dbReference type="PROSITE" id="PS50262"/>
    </source>
</evidence>
<dbReference type="PANTHER" id="PTHR46641:SF25">
    <property type="entry name" value="CNMAMIDE RECEPTOR-RELATED"/>
    <property type="match status" value="1"/>
</dbReference>
<dbReference type="SUPFAM" id="SSF81321">
    <property type="entry name" value="Family A G protein-coupled receptor-like"/>
    <property type="match status" value="1"/>
</dbReference>
<feature type="transmembrane region" description="Helical" evidence="5">
    <location>
        <begin position="163"/>
        <end position="184"/>
    </location>
</feature>
<name>A0ABM0JCL8_APLCA</name>
<sequence length="435" mass="48606">MSTVTSLVYPEGEKSAFPLDGVDFNSSLYFDITSLGNVTGSIIGHHGDVGVDGNSTDILFINGTRRMIPGYNTRRPFSSYASLHRTMRLLTIYTCPIILVLGLLSNILAYLVVTRTRLRKVPSVPYLAAMAVVDSGALVTDFIQTGLLAHGVNLIGMMGVCQYVTFLHFAFLFLCVWYPVALCVEKFISVYCPLRKAGLCTPFRAKVVIISMAVITGVCFYYVIYMVGVQETLRTSLCMPFEHFHKDYNILMKLNSVFVNLLPTAALIVLVALIYGRGYEYYRISSAAEVPGRQGSTRNSSNRSPYRVTNVIFPVVFVMLILKSPTGFFQVYGNMKPPEQVPMIFRHLLPVFLYIDRLNLAVKFYVYLAFSPSFRRRTRSLICGFRAKINGQCRRNSSDDEIDAELASGGIPRITMTQRGNHFGASKTCRMASNV</sequence>
<feature type="transmembrane region" description="Helical" evidence="5">
    <location>
        <begin position="257"/>
        <end position="276"/>
    </location>
</feature>
<dbReference type="InterPro" id="IPR017452">
    <property type="entry name" value="GPCR_Rhodpsn_7TM"/>
</dbReference>
<evidence type="ECO:0000256" key="1">
    <source>
        <dbReference type="ARBA" id="ARBA00004370"/>
    </source>
</evidence>
<feature type="transmembrane region" description="Helical" evidence="5">
    <location>
        <begin position="351"/>
        <end position="370"/>
    </location>
</feature>
<dbReference type="Pfam" id="PF00001">
    <property type="entry name" value="7tm_1"/>
    <property type="match status" value="1"/>
</dbReference>
<feature type="transmembrane region" description="Helical" evidence="5">
    <location>
        <begin position="124"/>
        <end position="143"/>
    </location>
</feature>
<feature type="transmembrane region" description="Helical" evidence="5">
    <location>
        <begin position="205"/>
        <end position="224"/>
    </location>
</feature>
<dbReference type="InterPro" id="IPR052954">
    <property type="entry name" value="GPCR-Ligand_Int"/>
</dbReference>
<evidence type="ECO:0000256" key="2">
    <source>
        <dbReference type="ARBA" id="ARBA00022692"/>
    </source>
</evidence>
<evidence type="ECO:0000256" key="5">
    <source>
        <dbReference type="SAM" id="Phobius"/>
    </source>
</evidence>
<evidence type="ECO:0000313" key="8">
    <source>
        <dbReference type="RefSeq" id="XP_005090609.1"/>
    </source>
</evidence>
<keyword evidence="2 5" id="KW-0812">Transmembrane</keyword>
<dbReference type="Gene3D" id="1.20.1070.10">
    <property type="entry name" value="Rhodopsin 7-helix transmembrane proteins"/>
    <property type="match status" value="1"/>
</dbReference>
<gene>
    <name evidence="8" type="primary">LOC101863229</name>
</gene>
<dbReference type="RefSeq" id="XP_005090609.1">
    <property type="nucleotide sequence ID" value="XM_005090552.3"/>
</dbReference>
<protein>
    <submittedName>
        <fullName evidence="8">Uncharacterized protein LOC101863229</fullName>
    </submittedName>
</protein>
<keyword evidence="7" id="KW-1185">Reference proteome</keyword>
<evidence type="ECO:0000313" key="7">
    <source>
        <dbReference type="Proteomes" id="UP000694888"/>
    </source>
</evidence>
<feature type="domain" description="G-protein coupled receptors family 1 profile" evidence="6">
    <location>
        <begin position="105"/>
        <end position="367"/>
    </location>
</feature>
<dbReference type="InterPro" id="IPR000276">
    <property type="entry name" value="GPCR_Rhodpsn"/>
</dbReference>
<dbReference type="GeneID" id="101863229"/>
<keyword evidence="3 5" id="KW-1133">Transmembrane helix</keyword>
<proteinExistence type="predicted"/>
<dbReference type="PROSITE" id="PS50262">
    <property type="entry name" value="G_PROTEIN_RECEP_F1_2"/>
    <property type="match status" value="1"/>
</dbReference>
<reference evidence="8" key="1">
    <citation type="submission" date="2025-08" db="UniProtKB">
        <authorList>
            <consortium name="RefSeq"/>
        </authorList>
    </citation>
    <scope>IDENTIFICATION</scope>
</reference>
<feature type="transmembrane region" description="Helical" evidence="5">
    <location>
        <begin position="90"/>
        <end position="112"/>
    </location>
</feature>
<comment type="subcellular location">
    <subcellularLocation>
        <location evidence="1">Membrane</location>
    </subcellularLocation>
</comment>
<evidence type="ECO:0000256" key="4">
    <source>
        <dbReference type="ARBA" id="ARBA00023136"/>
    </source>
</evidence>
<feature type="transmembrane region" description="Helical" evidence="5">
    <location>
        <begin position="308"/>
        <end position="331"/>
    </location>
</feature>